<dbReference type="InterPro" id="IPR010989">
    <property type="entry name" value="SNARE"/>
</dbReference>
<keyword evidence="6" id="KW-1133">Transmembrane helix</keyword>
<evidence type="ECO:0000313" key="11">
    <source>
        <dbReference type="EMBL" id="KAG6523069.1"/>
    </source>
</evidence>
<dbReference type="CDD" id="cd15862">
    <property type="entry name" value="SNARE_Vti1"/>
    <property type="match status" value="1"/>
</dbReference>
<dbReference type="Proteomes" id="UP000734854">
    <property type="component" value="Unassembled WGS sequence"/>
</dbReference>
<dbReference type="SUPFAM" id="SSF47661">
    <property type="entry name" value="t-snare proteins"/>
    <property type="match status" value="1"/>
</dbReference>
<sequence>MSEVFHGYEPQYCEISASPSRMCIISIRKMDLEARSLQPSIKAGLSTKLREYKSDLNNLKSELKRITNSNPNQAAREELLEFKGCRKRATHACVFNGLLCLWNIKLRGYTEIYTFATAIFSFALHASPEQRSRLLTSIERFNHSIERIKEGRRTVLETEELGVSILQDLHQQRQSLRSAVHNMFLC</sequence>
<dbReference type="PANTHER" id="PTHR21230:SF26">
    <property type="entry name" value="VESICLE TRANSPORT THROUGH INTERACTION WITH T-SNARES HOMOLOG 1A"/>
    <property type="match status" value="1"/>
</dbReference>
<keyword evidence="4" id="KW-0812">Transmembrane</keyword>
<evidence type="ECO:0000256" key="6">
    <source>
        <dbReference type="ARBA" id="ARBA00022989"/>
    </source>
</evidence>
<dbReference type="Pfam" id="PF05008">
    <property type="entry name" value="V-SNARE"/>
    <property type="match status" value="1"/>
</dbReference>
<keyword evidence="7 9" id="KW-0175">Coiled coil</keyword>
<evidence type="ECO:0000256" key="8">
    <source>
        <dbReference type="ARBA" id="ARBA00023136"/>
    </source>
</evidence>
<feature type="domain" description="Vesicle transport v-SNARE N-terminal" evidence="10">
    <location>
        <begin position="27"/>
        <end position="66"/>
    </location>
</feature>
<protein>
    <recommendedName>
        <fullName evidence="10">Vesicle transport v-SNARE N-terminal domain-containing protein</fullName>
    </recommendedName>
</protein>
<dbReference type="InterPro" id="IPR038407">
    <property type="entry name" value="v-SNARE_N_sf"/>
</dbReference>
<keyword evidence="8" id="KW-0472">Membrane</keyword>
<evidence type="ECO:0000256" key="1">
    <source>
        <dbReference type="ARBA" id="ARBA00004211"/>
    </source>
</evidence>
<evidence type="ECO:0000256" key="2">
    <source>
        <dbReference type="ARBA" id="ARBA00006108"/>
    </source>
</evidence>
<reference evidence="11 12" key="1">
    <citation type="submission" date="2020-08" db="EMBL/GenBank/DDBJ databases">
        <title>Plant Genome Project.</title>
        <authorList>
            <person name="Zhang R.-G."/>
        </authorList>
    </citation>
    <scope>NUCLEOTIDE SEQUENCE [LARGE SCALE GENOMIC DNA]</scope>
    <source>
        <tissue evidence="11">Rhizome</tissue>
    </source>
</reference>
<dbReference type="EMBL" id="JACMSC010000004">
    <property type="protein sequence ID" value="KAG6523069.1"/>
    <property type="molecule type" value="Genomic_DNA"/>
</dbReference>
<dbReference type="Pfam" id="PF12352">
    <property type="entry name" value="V-SNARE_C"/>
    <property type="match status" value="1"/>
</dbReference>
<dbReference type="GO" id="GO:0006906">
    <property type="term" value="P:vesicle fusion"/>
    <property type="evidence" value="ECO:0007669"/>
    <property type="project" value="TreeGrafter"/>
</dbReference>
<keyword evidence="3" id="KW-0813">Transport</keyword>
<dbReference type="GO" id="GO:0031201">
    <property type="term" value="C:SNARE complex"/>
    <property type="evidence" value="ECO:0007669"/>
    <property type="project" value="TreeGrafter"/>
</dbReference>
<keyword evidence="12" id="KW-1185">Reference proteome</keyword>
<evidence type="ECO:0000256" key="9">
    <source>
        <dbReference type="SAM" id="Coils"/>
    </source>
</evidence>
<accession>A0A8J5HPS4</accession>
<proteinExistence type="inferred from homology"/>
<comment type="caution">
    <text evidence="11">The sequence shown here is derived from an EMBL/GenBank/DDBJ whole genome shotgun (WGS) entry which is preliminary data.</text>
</comment>
<dbReference type="PANTHER" id="PTHR21230">
    <property type="entry name" value="VESICLE TRANSPORT V-SNARE PROTEIN VTI1-RELATED"/>
    <property type="match status" value="1"/>
</dbReference>
<organism evidence="11 12">
    <name type="scientific">Zingiber officinale</name>
    <name type="common">Ginger</name>
    <name type="synonym">Amomum zingiber</name>
    <dbReference type="NCBI Taxonomy" id="94328"/>
    <lineage>
        <taxon>Eukaryota</taxon>
        <taxon>Viridiplantae</taxon>
        <taxon>Streptophyta</taxon>
        <taxon>Embryophyta</taxon>
        <taxon>Tracheophyta</taxon>
        <taxon>Spermatophyta</taxon>
        <taxon>Magnoliopsida</taxon>
        <taxon>Liliopsida</taxon>
        <taxon>Zingiberales</taxon>
        <taxon>Zingiberaceae</taxon>
        <taxon>Zingiber</taxon>
    </lineage>
</organism>
<dbReference type="Gene3D" id="1.20.58.400">
    <property type="entry name" value="t-snare proteins"/>
    <property type="match status" value="1"/>
</dbReference>
<evidence type="ECO:0000256" key="7">
    <source>
        <dbReference type="ARBA" id="ARBA00023054"/>
    </source>
</evidence>
<feature type="coiled-coil region" evidence="9">
    <location>
        <begin position="42"/>
        <end position="69"/>
    </location>
</feature>
<dbReference type="GO" id="GO:0005789">
    <property type="term" value="C:endoplasmic reticulum membrane"/>
    <property type="evidence" value="ECO:0007669"/>
    <property type="project" value="TreeGrafter"/>
</dbReference>
<dbReference type="GO" id="GO:0005484">
    <property type="term" value="F:SNAP receptor activity"/>
    <property type="evidence" value="ECO:0007669"/>
    <property type="project" value="TreeGrafter"/>
</dbReference>
<evidence type="ECO:0000259" key="10">
    <source>
        <dbReference type="Pfam" id="PF05008"/>
    </source>
</evidence>
<evidence type="ECO:0000256" key="5">
    <source>
        <dbReference type="ARBA" id="ARBA00022927"/>
    </source>
</evidence>
<comment type="similarity">
    <text evidence="2">Belongs to the VTI1 family.</text>
</comment>
<dbReference type="InterPro" id="IPR007705">
    <property type="entry name" value="Vesicle_trsprt_v-SNARE_N"/>
</dbReference>
<dbReference type="GO" id="GO:0005794">
    <property type="term" value="C:Golgi apparatus"/>
    <property type="evidence" value="ECO:0007669"/>
    <property type="project" value="TreeGrafter"/>
</dbReference>
<dbReference type="GO" id="GO:0031902">
    <property type="term" value="C:late endosome membrane"/>
    <property type="evidence" value="ECO:0007669"/>
    <property type="project" value="TreeGrafter"/>
</dbReference>
<dbReference type="Gene3D" id="1.20.5.110">
    <property type="match status" value="1"/>
</dbReference>
<evidence type="ECO:0000313" key="12">
    <source>
        <dbReference type="Proteomes" id="UP000734854"/>
    </source>
</evidence>
<dbReference type="SUPFAM" id="SSF58038">
    <property type="entry name" value="SNARE fusion complex"/>
    <property type="match status" value="1"/>
</dbReference>
<keyword evidence="5" id="KW-0653">Protein transport</keyword>
<evidence type="ECO:0000256" key="4">
    <source>
        <dbReference type="ARBA" id="ARBA00022692"/>
    </source>
</evidence>
<evidence type="ECO:0000256" key="3">
    <source>
        <dbReference type="ARBA" id="ARBA00022448"/>
    </source>
</evidence>
<dbReference type="AlphaFoldDB" id="A0A8J5HPS4"/>
<dbReference type="GO" id="GO:0012507">
    <property type="term" value="C:ER to Golgi transport vesicle membrane"/>
    <property type="evidence" value="ECO:0007669"/>
    <property type="project" value="TreeGrafter"/>
</dbReference>
<dbReference type="GO" id="GO:0000149">
    <property type="term" value="F:SNARE binding"/>
    <property type="evidence" value="ECO:0007669"/>
    <property type="project" value="TreeGrafter"/>
</dbReference>
<comment type="subcellular location">
    <subcellularLocation>
        <location evidence="1">Membrane</location>
        <topology evidence="1">Single-pass type IV membrane protein</topology>
    </subcellularLocation>
</comment>
<gene>
    <name evidence="11" type="ORF">ZIOFF_012922</name>
</gene>
<dbReference type="GO" id="GO:0006886">
    <property type="term" value="P:intracellular protein transport"/>
    <property type="evidence" value="ECO:0007669"/>
    <property type="project" value="InterPro"/>
</dbReference>
<name>A0A8J5HPS4_ZINOF</name>